<dbReference type="PANTHER" id="PTHR45625:SF4">
    <property type="entry name" value="PEPTIDYLPROLYL ISOMERASE DOMAIN AND WD REPEAT-CONTAINING PROTEIN 1"/>
    <property type="match status" value="1"/>
</dbReference>
<feature type="region of interest" description="Disordered" evidence="5">
    <location>
        <begin position="144"/>
        <end position="444"/>
    </location>
</feature>
<feature type="compositionally biased region" description="Polar residues" evidence="5">
    <location>
        <begin position="1015"/>
        <end position="1032"/>
    </location>
</feature>
<name>A0A8H3AZ20_9AGAM</name>
<dbReference type="PROSITE" id="PS50072">
    <property type="entry name" value="CSA_PPIASE_2"/>
    <property type="match status" value="1"/>
</dbReference>
<evidence type="ECO:0000256" key="2">
    <source>
        <dbReference type="ARBA" id="ARBA00013194"/>
    </source>
</evidence>
<feature type="compositionally biased region" description="Low complexity" evidence="5">
    <location>
        <begin position="764"/>
        <end position="780"/>
    </location>
</feature>
<feature type="region of interest" description="Disordered" evidence="5">
    <location>
        <begin position="752"/>
        <end position="784"/>
    </location>
</feature>
<feature type="compositionally biased region" description="Polar residues" evidence="5">
    <location>
        <begin position="850"/>
        <end position="870"/>
    </location>
</feature>
<proteinExistence type="predicted"/>
<dbReference type="PRINTS" id="PR00153">
    <property type="entry name" value="CSAPPISMRASE"/>
</dbReference>
<dbReference type="EC" id="5.2.1.8" evidence="2"/>
<feature type="compositionally biased region" description="Basic and acidic residues" evidence="5">
    <location>
        <begin position="984"/>
        <end position="1008"/>
    </location>
</feature>
<evidence type="ECO:0000256" key="5">
    <source>
        <dbReference type="SAM" id="MobiDB-lite"/>
    </source>
</evidence>
<feature type="compositionally biased region" description="Polar residues" evidence="5">
    <location>
        <begin position="287"/>
        <end position="297"/>
    </location>
</feature>
<keyword evidence="4" id="KW-0413">Isomerase</keyword>
<evidence type="ECO:0000256" key="4">
    <source>
        <dbReference type="ARBA" id="ARBA00023235"/>
    </source>
</evidence>
<feature type="compositionally biased region" description="Polar residues" evidence="5">
    <location>
        <begin position="376"/>
        <end position="391"/>
    </location>
</feature>
<feature type="compositionally biased region" description="Polar residues" evidence="5">
    <location>
        <begin position="601"/>
        <end position="613"/>
    </location>
</feature>
<feature type="domain" description="PPIase cyclophilin-type" evidence="6">
    <location>
        <begin position="1"/>
        <end position="173"/>
    </location>
</feature>
<feature type="compositionally biased region" description="Pro residues" evidence="5">
    <location>
        <begin position="174"/>
        <end position="189"/>
    </location>
</feature>
<evidence type="ECO:0000256" key="1">
    <source>
        <dbReference type="ARBA" id="ARBA00000971"/>
    </source>
</evidence>
<dbReference type="GO" id="GO:0071013">
    <property type="term" value="C:catalytic step 2 spliceosome"/>
    <property type="evidence" value="ECO:0007669"/>
    <property type="project" value="TreeGrafter"/>
</dbReference>
<dbReference type="InterPro" id="IPR002130">
    <property type="entry name" value="Cyclophilin-type_PPIase_dom"/>
</dbReference>
<feature type="region of interest" description="Disordered" evidence="5">
    <location>
        <begin position="652"/>
        <end position="676"/>
    </location>
</feature>
<evidence type="ECO:0000259" key="6">
    <source>
        <dbReference type="PROSITE" id="PS50072"/>
    </source>
</evidence>
<feature type="compositionally biased region" description="Low complexity" evidence="5">
    <location>
        <begin position="257"/>
        <end position="270"/>
    </location>
</feature>
<evidence type="ECO:0000313" key="7">
    <source>
        <dbReference type="EMBL" id="CAE6443685.1"/>
    </source>
</evidence>
<dbReference type="InterPro" id="IPR044666">
    <property type="entry name" value="Cyclophilin_A-like"/>
</dbReference>
<keyword evidence="3" id="KW-0697">Rotamase</keyword>
<dbReference type="AlphaFoldDB" id="A0A8H3AZ20"/>
<dbReference type="Proteomes" id="UP000663861">
    <property type="component" value="Unassembled WGS sequence"/>
</dbReference>
<feature type="compositionally biased region" description="Basic and acidic residues" evidence="5">
    <location>
        <begin position="819"/>
        <end position="836"/>
    </location>
</feature>
<dbReference type="InterPro" id="IPR029000">
    <property type="entry name" value="Cyclophilin-like_dom_sf"/>
</dbReference>
<sequence length="1185" mass="128254">MSTSVTFETNLGNFSFELYWDHAPKDALSKTCKNFSELAKRGYYNGVIFHRIIADFMAQSGDPTGTGRGGTSIYGQKFEDEITPELRFTGAGILAMANSGPNTNGSQFFITLAPVPYLDGKHTIFGRVSNGMRVVQRVGAVATDAQDSGLGPDSDSELSEAPPSPRTVLTSSLSPPPQQALSLPPPSPSPQKSHSSAPEPPWKARPRPKRQPSTTVPNPPSSPKRRKRVDKDTSGKGKDATGKGKQAAAGKGKDAAGTKVKSAKAVGKAKPQVQAKDPSPEPKDSTLTDQKASTSTGAKAVSSAPWKTAGKTKVSPPPAPEIKPAPFAKATPKPKPIPASTVTSKPPFNSSKSASSDLPRPAPLTKSTAKPVPSGNKPTRTTKRPTYNESTDSSDEEKEGEPKRHKRRKSHVEATPKSTRKPRPSLPAQPTPKAKARPELAPGALELRPASFLTKTASLSFMNKPPAPSTSLNLQPREDVWSYDDLTGLTWVKLDIHKCVIVPGNEQTVVLGEQWCWWPAEVKQNTNNGIKLALCGLEVERELGPCVAAETNILTFRKPNNSSVRFPTFKTAFSQPTLEVESPPEAGEAPSGEAPNPPAGESSQGEPSTLLPTSSPALEITWKQALARAFEIDTESNDGLVDIHLLFSQKSTTPREEDELTENTALGDQSDEEDEDVLENGTTVLCRYRTRYYPAKIISYHPREGKARRHGAKGKYKCVFADDSTKVAARPEIMTTLDDGFATCPLGTYQRYGSHASQKPTGVREPSPAPRASSPAPESEGCTIDPEEYCSRERMRDQLKPVLPFLKGLIERRYIPGRGAVEKSGDEDGPLVKESGDSASNDLSAKDFNGQATGEESSDQTAKEPTSSSEPVLDRHAVFMQGGRARKNLAYSVFTGDLNEDDCEELMFEISRWALRGERWACEERASQEDEEAMNQEGRKAMNLESKEGEVGQVVQQCESTSQEPQKVAEPGVEDGTSPEQETVEAKAPDTDVDMHPEQETVEAKAPDTDVDMQYASQETSAGQDSEAQTETKSGDATELEEEPLHVVKIGEKGPPAPADFRSLVKLQPPRPIGAPDYEGLTPEERMGYVSDVLYPEAAALILSYRRGIRTQPGPLADPIAEHALYAAGLQAAKYTCSTSDWVEQILAIRQLRQSNSKYQVEEQAQIVIAGGTKSRPKYITSGPK</sequence>
<feature type="region of interest" description="Disordered" evidence="5">
    <location>
        <begin position="947"/>
        <end position="1041"/>
    </location>
</feature>
<evidence type="ECO:0000313" key="8">
    <source>
        <dbReference type="Proteomes" id="UP000663861"/>
    </source>
</evidence>
<dbReference type="SUPFAM" id="SSF50891">
    <property type="entry name" value="Cyclophilin-like"/>
    <property type="match status" value="1"/>
</dbReference>
<feature type="region of interest" description="Disordered" evidence="5">
    <location>
        <begin position="819"/>
        <end position="874"/>
    </location>
</feature>
<dbReference type="Gene3D" id="2.40.100.10">
    <property type="entry name" value="Cyclophilin-like"/>
    <property type="match status" value="1"/>
</dbReference>
<dbReference type="Pfam" id="PF00160">
    <property type="entry name" value="Pro_isomerase"/>
    <property type="match status" value="1"/>
</dbReference>
<comment type="catalytic activity">
    <reaction evidence="1">
        <text>[protein]-peptidylproline (omega=180) = [protein]-peptidylproline (omega=0)</text>
        <dbReference type="Rhea" id="RHEA:16237"/>
        <dbReference type="Rhea" id="RHEA-COMP:10747"/>
        <dbReference type="Rhea" id="RHEA-COMP:10748"/>
        <dbReference type="ChEBI" id="CHEBI:83833"/>
        <dbReference type="ChEBI" id="CHEBI:83834"/>
        <dbReference type="EC" id="5.2.1.8"/>
    </reaction>
</comment>
<reference evidence="7" key="1">
    <citation type="submission" date="2021-01" db="EMBL/GenBank/DDBJ databases">
        <authorList>
            <person name="Kaushik A."/>
        </authorList>
    </citation>
    <scope>NUCLEOTIDE SEQUENCE</scope>
    <source>
        <strain evidence="7">AG4-RS23</strain>
    </source>
</reference>
<comment type="caution">
    <text evidence="7">The sequence shown here is derived from an EMBL/GenBank/DDBJ whole genome shotgun (WGS) entry which is preliminary data.</text>
</comment>
<feature type="region of interest" description="Disordered" evidence="5">
    <location>
        <begin position="574"/>
        <end position="613"/>
    </location>
</feature>
<feature type="compositionally biased region" description="Basic and acidic residues" evidence="5">
    <location>
        <begin position="229"/>
        <end position="242"/>
    </location>
</feature>
<dbReference type="EMBL" id="CAJMWY010000687">
    <property type="protein sequence ID" value="CAE6443685.1"/>
    <property type="molecule type" value="Genomic_DNA"/>
</dbReference>
<evidence type="ECO:0000256" key="3">
    <source>
        <dbReference type="ARBA" id="ARBA00023110"/>
    </source>
</evidence>
<gene>
    <name evidence="7" type="ORF">RDB_LOCUS44202</name>
</gene>
<accession>A0A8H3AZ20</accession>
<feature type="compositionally biased region" description="Polar residues" evidence="5">
    <location>
        <begin position="340"/>
        <end position="356"/>
    </location>
</feature>
<dbReference type="PANTHER" id="PTHR45625">
    <property type="entry name" value="PEPTIDYL-PROLYL CIS-TRANS ISOMERASE-RELATED"/>
    <property type="match status" value="1"/>
</dbReference>
<feature type="compositionally biased region" description="Polar residues" evidence="5">
    <location>
        <begin position="954"/>
        <end position="965"/>
    </location>
</feature>
<dbReference type="GO" id="GO:0003755">
    <property type="term" value="F:peptidyl-prolyl cis-trans isomerase activity"/>
    <property type="evidence" value="ECO:0007669"/>
    <property type="project" value="UniProtKB-KW"/>
</dbReference>
<organism evidence="7 8">
    <name type="scientific">Rhizoctonia solani</name>
    <dbReference type="NCBI Taxonomy" id="456999"/>
    <lineage>
        <taxon>Eukaryota</taxon>
        <taxon>Fungi</taxon>
        <taxon>Dikarya</taxon>
        <taxon>Basidiomycota</taxon>
        <taxon>Agaricomycotina</taxon>
        <taxon>Agaricomycetes</taxon>
        <taxon>Cantharellales</taxon>
        <taxon>Ceratobasidiaceae</taxon>
        <taxon>Rhizoctonia</taxon>
    </lineage>
</organism>
<protein>
    <recommendedName>
        <fullName evidence="2">peptidylprolyl isomerase</fullName>
        <ecNumber evidence="2">5.2.1.8</ecNumber>
    </recommendedName>
</protein>